<evidence type="ECO:0000256" key="8">
    <source>
        <dbReference type="SAM" id="MobiDB-lite"/>
    </source>
</evidence>
<keyword evidence="3" id="KW-1003">Cell membrane</keyword>
<gene>
    <name evidence="10" type="ORF">ACFP1K_20635</name>
</gene>
<feature type="region of interest" description="Disordered" evidence="8">
    <location>
        <begin position="1"/>
        <end position="22"/>
    </location>
</feature>
<organism evidence="10 11">
    <name type="scientific">Sphaerisporangium aureirubrum</name>
    <dbReference type="NCBI Taxonomy" id="1544736"/>
    <lineage>
        <taxon>Bacteria</taxon>
        <taxon>Bacillati</taxon>
        <taxon>Actinomycetota</taxon>
        <taxon>Actinomycetes</taxon>
        <taxon>Streptosporangiales</taxon>
        <taxon>Streptosporangiaceae</taxon>
        <taxon>Sphaerisporangium</taxon>
    </lineage>
</organism>
<dbReference type="Proteomes" id="UP001596137">
    <property type="component" value="Unassembled WGS sequence"/>
</dbReference>
<evidence type="ECO:0000256" key="4">
    <source>
        <dbReference type="ARBA" id="ARBA00022692"/>
    </source>
</evidence>
<evidence type="ECO:0000256" key="7">
    <source>
        <dbReference type="RuleBase" id="RU363032"/>
    </source>
</evidence>
<keyword evidence="2 7" id="KW-0813">Transport</keyword>
<dbReference type="InterPro" id="IPR000515">
    <property type="entry name" value="MetI-like"/>
</dbReference>
<comment type="caution">
    <text evidence="10">The sequence shown here is derived from an EMBL/GenBank/DDBJ whole genome shotgun (WGS) entry which is preliminary data.</text>
</comment>
<comment type="similarity">
    <text evidence="7">Belongs to the binding-protein-dependent transport system permease family.</text>
</comment>
<dbReference type="InterPro" id="IPR050366">
    <property type="entry name" value="BP-dependent_transpt_permease"/>
</dbReference>
<feature type="transmembrane region" description="Helical" evidence="7">
    <location>
        <begin position="227"/>
        <end position="252"/>
    </location>
</feature>
<dbReference type="CDD" id="cd06261">
    <property type="entry name" value="TM_PBP2"/>
    <property type="match status" value="1"/>
</dbReference>
<feature type="transmembrane region" description="Helical" evidence="7">
    <location>
        <begin position="112"/>
        <end position="133"/>
    </location>
</feature>
<evidence type="ECO:0000313" key="11">
    <source>
        <dbReference type="Proteomes" id="UP001596137"/>
    </source>
</evidence>
<feature type="transmembrane region" description="Helical" evidence="7">
    <location>
        <begin position="145"/>
        <end position="166"/>
    </location>
</feature>
<dbReference type="RefSeq" id="WP_380755712.1">
    <property type="nucleotide sequence ID" value="NZ_JBHSRF010000030.1"/>
</dbReference>
<feature type="domain" description="ABC transmembrane type-1" evidence="9">
    <location>
        <begin position="110"/>
        <end position="295"/>
    </location>
</feature>
<dbReference type="SUPFAM" id="SSF161098">
    <property type="entry name" value="MetI-like"/>
    <property type="match status" value="1"/>
</dbReference>
<keyword evidence="11" id="KW-1185">Reference proteome</keyword>
<feature type="transmembrane region" description="Helical" evidence="7">
    <location>
        <begin position="272"/>
        <end position="290"/>
    </location>
</feature>
<dbReference type="Gene3D" id="1.10.3720.10">
    <property type="entry name" value="MetI-like"/>
    <property type="match status" value="1"/>
</dbReference>
<evidence type="ECO:0000313" key="10">
    <source>
        <dbReference type="EMBL" id="MFC6083588.1"/>
    </source>
</evidence>
<keyword evidence="5 7" id="KW-1133">Transmembrane helix</keyword>
<dbReference type="InterPro" id="IPR035906">
    <property type="entry name" value="MetI-like_sf"/>
</dbReference>
<keyword evidence="6 7" id="KW-0472">Membrane</keyword>
<evidence type="ECO:0000256" key="1">
    <source>
        <dbReference type="ARBA" id="ARBA00004651"/>
    </source>
</evidence>
<dbReference type="PANTHER" id="PTHR43386">
    <property type="entry name" value="OLIGOPEPTIDE TRANSPORT SYSTEM PERMEASE PROTEIN APPC"/>
    <property type="match status" value="1"/>
</dbReference>
<evidence type="ECO:0000256" key="2">
    <source>
        <dbReference type="ARBA" id="ARBA00022448"/>
    </source>
</evidence>
<proteinExistence type="inferred from homology"/>
<dbReference type="EMBL" id="JBHSRF010000030">
    <property type="protein sequence ID" value="MFC6083588.1"/>
    <property type="molecule type" value="Genomic_DNA"/>
</dbReference>
<feature type="transmembrane region" description="Helical" evidence="7">
    <location>
        <begin position="45"/>
        <end position="65"/>
    </location>
</feature>
<dbReference type="Pfam" id="PF00528">
    <property type="entry name" value="BPD_transp_1"/>
    <property type="match status" value="1"/>
</dbReference>
<name>A0ABW1NKV1_9ACTN</name>
<evidence type="ECO:0000256" key="3">
    <source>
        <dbReference type="ARBA" id="ARBA00022475"/>
    </source>
</evidence>
<evidence type="ECO:0000256" key="5">
    <source>
        <dbReference type="ARBA" id="ARBA00022989"/>
    </source>
</evidence>
<reference evidence="11" key="1">
    <citation type="journal article" date="2019" name="Int. J. Syst. Evol. Microbiol.">
        <title>The Global Catalogue of Microorganisms (GCM) 10K type strain sequencing project: providing services to taxonomists for standard genome sequencing and annotation.</title>
        <authorList>
            <consortium name="The Broad Institute Genomics Platform"/>
            <consortium name="The Broad Institute Genome Sequencing Center for Infectious Disease"/>
            <person name="Wu L."/>
            <person name="Ma J."/>
        </authorList>
    </citation>
    <scope>NUCLEOTIDE SEQUENCE [LARGE SCALE GENOMIC DNA]</scope>
    <source>
        <strain evidence="11">JCM 30346</strain>
    </source>
</reference>
<accession>A0ABW1NKV1</accession>
<evidence type="ECO:0000256" key="6">
    <source>
        <dbReference type="ARBA" id="ARBA00023136"/>
    </source>
</evidence>
<feature type="transmembrane region" description="Helical" evidence="7">
    <location>
        <begin position="172"/>
        <end position="188"/>
    </location>
</feature>
<dbReference type="PROSITE" id="PS50928">
    <property type="entry name" value="ABC_TM1"/>
    <property type="match status" value="1"/>
</dbReference>
<sequence length="306" mass="32212">MSQSLIGEVVPGTGPDPDRLEAAGPRVVRGAEARRMVRFLLRRPGLVLSVLVVVLVVLAAFWPALFTSRDPLLGVPADRFQGPGAGHWFGTDELGRDLYARVVHGAALSLRATLIAVGVAFVAGGTIGLVAGFAGRWGEDVLMRVVDVLLAIPALFLSLALVTAFGFGTVKVAVAVGLAGVASFARVMRAEVLRVRQAVYVEAARATGARWYSVLFRHVLPNAMGPVLVLATLEFGIAVLAVSSLSFLGYGAPPPAPEWGTLISSGRNYLANAWWLSTLPGLTVAATVLATNRIARALDGELTTQR</sequence>
<evidence type="ECO:0000259" key="9">
    <source>
        <dbReference type="PROSITE" id="PS50928"/>
    </source>
</evidence>
<keyword evidence="4 7" id="KW-0812">Transmembrane</keyword>
<dbReference type="PANTHER" id="PTHR43386:SF25">
    <property type="entry name" value="PEPTIDE ABC TRANSPORTER PERMEASE PROTEIN"/>
    <property type="match status" value="1"/>
</dbReference>
<protein>
    <submittedName>
        <fullName evidence="10">ABC transporter permease</fullName>
    </submittedName>
</protein>
<comment type="subcellular location">
    <subcellularLocation>
        <location evidence="1 7">Cell membrane</location>
        <topology evidence="1 7">Multi-pass membrane protein</topology>
    </subcellularLocation>
</comment>